<dbReference type="CDD" id="cd01421">
    <property type="entry name" value="IMPCH"/>
    <property type="match status" value="1"/>
</dbReference>
<evidence type="ECO:0000256" key="1">
    <source>
        <dbReference type="ARBA" id="ARBA00004844"/>
    </source>
</evidence>
<evidence type="ECO:0000256" key="5">
    <source>
        <dbReference type="ARBA" id="ARBA00022755"/>
    </source>
</evidence>
<keyword evidence="7 8" id="KW-0511">Multifunctional enzyme</keyword>
<dbReference type="PROSITE" id="PS51855">
    <property type="entry name" value="MGS"/>
    <property type="match status" value="1"/>
</dbReference>
<evidence type="ECO:0000256" key="7">
    <source>
        <dbReference type="ARBA" id="ARBA00023268"/>
    </source>
</evidence>
<keyword evidence="11" id="KW-1185">Reference proteome</keyword>
<dbReference type="InterPro" id="IPR036914">
    <property type="entry name" value="MGS-like_dom_sf"/>
</dbReference>
<dbReference type="PANTHER" id="PTHR11692">
    <property type="entry name" value="BIFUNCTIONAL PURINE BIOSYNTHESIS PROTEIN PURH"/>
    <property type="match status" value="1"/>
</dbReference>
<comment type="pathway">
    <text evidence="2 8">Purine metabolism; IMP biosynthesis via de novo pathway; 5-formamido-1-(5-phospho-D-ribosyl)imidazole-4-carboxamide from 5-amino-1-(5-phospho-D-ribosyl)imidazole-4-carboxamide (10-formyl THF route): step 1/1.</text>
</comment>
<evidence type="ECO:0000313" key="11">
    <source>
        <dbReference type="Proteomes" id="UP001207228"/>
    </source>
</evidence>
<sequence length="507" mass="56038">MQPVKIKSALISVYYKDRLEPLVELLKKHGVTIYSTGGTQTFLEKQGATVVAVEDLTDYPSIFGGRVKTLHPKVFGGILHRRDNDSDLSEREKYEIPPIDLVVVDLYPFEETVASGASEADVIEKIDIGGISLIRAAAKNFKDVLIVSSREQYDEVVELLKEKDGATELEDRKRFAAKAFNVSSHYDTHIFNYMNAGEETQAFKQSVQHSMPLRYGENPHQKGTFYGKLEDLFEQLNGKQLSYNNLVDVDAAVALAAEFEEPVVAILKHTNACGVATGETMKEAYLNALSSDPVSAFGGVIIANRTIDMAVAEELNKLFFEVLIAPEFDADALELLKTKKNRILLKQKPVELSAKQFKTLLNGVIEQDKDLATETESDFKTATKRQPTTEEKKALVFAAKVCKHTKSNTIVLATDKMMFASGVGQTSRVDALRQAIEKANSFGFDVSKTVMASDAFFPFPDCVEIADKAGIKAVVQPGGSIKDQDSIDYCDAHNMAMVMTGVRHFKH</sequence>
<evidence type="ECO:0000259" key="9">
    <source>
        <dbReference type="PROSITE" id="PS51855"/>
    </source>
</evidence>
<reference evidence="10 11" key="1">
    <citation type="submission" date="2022-11" db="EMBL/GenBank/DDBJ databases">
        <title>The characterization of three novel Bacteroidetes species and genomic analysis of their roles in tidal elemental geochemical cycles.</title>
        <authorList>
            <person name="Ma K.-J."/>
        </authorList>
    </citation>
    <scope>NUCLEOTIDE SEQUENCE [LARGE SCALE GENOMIC DNA]</scope>
    <source>
        <strain evidence="10 11">M82</strain>
    </source>
</reference>
<dbReference type="SUPFAM" id="SSF52335">
    <property type="entry name" value="Methylglyoxal synthase-like"/>
    <property type="match status" value="1"/>
</dbReference>
<proteinExistence type="inferred from homology"/>
<comment type="catalytic activity">
    <reaction evidence="8">
        <text>IMP + H2O = 5-formamido-1-(5-phospho-D-ribosyl)imidazole-4-carboxamide</text>
        <dbReference type="Rhea" id="RHEA:18445"/>
        <dbReference type="ChEBI" id="CHEBI:15377"/>
        <dbReference type="ChEBI" id="CHEBI:58053"/>
        <dbReference type="ChEBI" id="CHEBI:58467"/>
        <dbReference type="EC" id="3.5.4.10"/>
    </reaction>
</comment>
<evidence type="ECO:0000313" key="10">
    <source>
        <dbReference type="EMBL" id="MCX2738344.1"/>
    </source>
</evidence>
<dbReference type="Pfam" id="PF02142">
    <property type="entry name" value="MGS"/>
    <property type="match status" value="1"/>
</dbReference>
<dbReference type="GO" id="GO:0004643">
    <property type="term" value="F:phosphoribosylaminoimidazolecarboxamide formyltransferase activity"/>
    <property type="evidence" value="ECO:0007669"/>
    <property type="project" value="UniProtKB-EC"/>
</dbReference>
<dbReference type="PANTHER" id="PTHR11692:SF0">
    <property type="entry name" value="BIFUNCTIONAL PURINE BIOSYNTHESIS PROTEIN ATIC"/>
    <property type="match status" value="1"/>
</dbReference>
<dbReference type="InterPro" id="IPR016193">
    <property type="entry name" value="Cytidine_deaminase-like"/>
</dbReference>
<dbReference type="InterPro" id="IPR024051">
    <property type="entry name" value="AICAR_Tfase_dup_dom_sf"/>
</dbReference>
<dbReference type="SMART" id="SM00798">
    <property type="entry name" value="AICARFT_IMPCHas"/>
    <property type="match status" value="1"/>
</dbReference>
<dbReference type="InterPro" id="IPR002695">
    <property type="entry name" value="PurH-like"/>
</dbReference>
<evidence type="ECO:0000256" key="2">
    <source>
        <dbReference type="ARBA" id="ARBA00004954"/>
    </source>
</evidence>
<evidence type="ECO:0000256" key="8">
    <source>
        <dbReference type="HAMAP-Rule" id="MF_00139"/>
    </source>
</evidence>
<dbReference type="SUPFAM" id="SSF53927">
    <property type="entry name" value="Cytidine deaminase-like"/>
    <property type="match status" value="1"/>
</dbReference>
<dbReference type="NCBIfam" id="NF002049">
    <property type="entry name" value="PRK00881.1"/>
    <property type="match status" value="1"/>
</dbReference>
<keyword evidence="4 8" id="KW-0808">Transferase</keyword>
<dbReference type="RefSeq" id="WP_266050419.1">
    <property type="nucleotide sequence ID" value="NZ_JAPFQO010000001.1"/>
</dbReference>
<dbReference type="HAMAP" id="MF_00139">
    <property type="entry name" value="PurH"/>
    <property type="match status" value="1"/>
</dbReference>
<accession>A0ABT3R9C3</accession>
<dbReference type="Pfam" id="PF01808">
    <property type="entry name" value="AICARFT_IMPCHas"/>
    <property type="match status" value="1"/>
</dbReference>
<feature type="domain" description="MGS-like" evidence="9">
    <location>
        <begin position="1"/>
        <end position="148"/>
    </location>
</feature>
<dbReference type="EC" id="2.1.2.3" evidence="8"/>
<organism evidence="10 11">
    <name type="scientific">Pontibacter anaerobius</name>
    <dbReference type="NCBI Taxonomy" id="2993940"/>
    <lineage>
        <taxon>Bacteria</taxon>
        <taxon>Pseudomonadati</taxon>
        <taxon>Bacteroidota</taxon>
        <taxon>Cytophagia</taxon>
        <taxon>Cytophagales</taxon>
        <taxon>Hymenobacteraceae</taxon>
        <taxon>Pontibacter</taxon>
    </lineage>
</organism>
<dbReference type="SMART" id="SM00851">
    <property type="entry name" value="MGS"/>
    <property type="match status" value="1"/>
</dbReference>
<evidence type="ECO:0000256" key="6">
    <source>
        <dbReference type="ARBA" id="ARBA00022801"/>
    </source>
</evidence>
<comment type="similarity">
    <text evidence="3 8">Belongs to the PurH family.</text>
</comment>
<comment type="domain">
    <text evidence="8">The IMP cyclohydrolase activity resides in the N-terminal region.</text>
</comment>
<evidence type="ECO:0000256" key="3">
    <source>
        <dbReference type="ARBA" id="ARBA00007667"/>
    </source>
</evidence>
<dbReference type="NCBIfam" id="TIGR00355">
    <property type="entry name" value="purH"/>
    <property type="match status" value="1"/>
</dbReference>
<evidence type="ECO:0000256" key="4">
    <source>
        <dbReference type="ARBA" id="ARBA00022679"/>
    </source>
</evidence>
<gene>
    <name evidence="8 10" type="primary">purH</name>
    <name evidence="10" type="ORF">OO017_00160</name>
</gene>
<keyword evidence="5 8" id="KW-0658">Purine biosynthesis</keyword>
<dbReference type="Gene3D" id="3.40.50.1380">
    <property type="entry name" value="Methylglyoxal synthase-like domain"/>
    <property type="match status" value="1"/>
</dbReference>
<dbReference type="PIRSF" id="PIRSF000414">
    <property type="entry name" value="AICARFT_IMPCHas"/>
    <property type="match status" value="1"/>
</dbReference>
<keyword evidence="6 8" id="KW-0378">Hydrolase</keyword>
<dbReference type="GO" id="GO:0003937">
    <property type="term" value="F:IMP cyclohydrolase activity"/>
    <property type="evidence" value="ECO:0007669"/>
    <property type="project" value="UniProtKB-EC"/>
</dbReference>
<dbReference type="InterPro" id="IPR011607">
    <property type="entry name" value="MGS-like_dom"/>
</dbReference>
<name>A0ABT3R9C3_9BACT</name>
<dbReference type="EMBL" id="JAPFQO010000001">
    <property type="protein sequence ID" value="MCX2738344.1"/>
    <property type="molecule type" value="Genomic_DNA"/>
</dbReference>
<dbReference type="EC" id="3.5.4.10" evidence="8"/>
<dbReference type="Proteomes" id="UP001207228">
    <property type="component" value="Unassembled WGS sequence"/>
</dbReference>
<protein>
    <recommendedName>
        <fullName evidence="8">Bifunctional purine biosynthesis protein PurH</fullName>
    </recommendedName>
    <domain>
        <recommendedName>
            <fullName evidence="8">Phosphoribosylaminoimidazolecarboxamide formyltransferase</fullName>
            <ecNumber evidence="8">2.1.2.3</ecNumber>
        </recommendedName>
        <alternativeName>
            <fullName evidence="8">AICAR transformylase</fullName>
        </alternativeName>
    </domain>
    <domain>
        <recommendedName>
            <fullName evidence="8">IMP cyclohydrolase</fullName>
            <ecNumber evidence="8">3.5.4.10</ecNumber>
        </recommendedName>
        <alternativeName>
            <fullName evidence="8">ATIC</fullName>
        </alternativeName>
        <alternativeName>
            <fullName evidence="8">IMP synthase</fullName>
        </alternativeName>
        <alternativeName>
            <fullName evidence="8">Inosinicase</fullName>
        </alternativeName>
    </domain>
</protein>
<dbReference type="Gene3D" id="3.40.140.20">
    <property type="match status" value="2"/>
</dbReference>
<comment type="caution">
    <text evidence="10">The sequence shown here is derived from an EMBL/GenBank/DDBJ whole genome shotgun (WGS) entry which is preliminary data.</text>
</comment>
<comment type="pathway">
    <text evidence="1 8">Purine metabolism; IMP biosynthesis via de novo pathway; IMP from 5-formamido-1-(5-phospho-D-ribosyl)imidazole-4-carboxamide: step 1/1.</text>
</comment>
<comment type="catalytic activity">
    <reaction evidence="8">
        <text>(6R)-10-formyltetrahydrofolate + 5-amino-1-(5-phospho-beta-D-ribosyl)imidazole-4-carboxamide = 5-formamido-1-(5-phospho-D-ribosyl)imidazole-4-carboxamide + (6S)-5,6,7,8-tetrahydrofolate</text>
        <dbReference type="Rhea" id="RHEA:22192"/>
        <dbReference type="ChEBI" id="CHEBI:57453"/>
        <dbReference type="ChEBI" id="CHEBI:58467"/>
        <dbReference type="ChEBI" id="CHEBI:58475"/>
        <dbReference type="ChEBI" id="CHEBI:195366"/>
        <dbReference type="EC" id="2.1.2.3"/>
    </reaction>
</comment>